<dbReference type="PROSITE" id="PS51324">
    <property type="entry name" value="ERV_ALR"/>
    <property type="match status" value="1"/>
</dbReference>
<keyword evidence="3 9" id="KW-0732">Signal</keyword>
<name>A0A267DR57_9PLAT</name>
<comment type="catalytic activity">
    <reaction evidence="7">
        <text>2 R'C(R)SH + O2 = R'C(R)S-S(R)CR' + H2O2</text>
        <dbReference type="Rhea" id="RHEA:17357"/>
        <dbReference type="ChEBI" id="CHEBI:15379"/>
        <dbReference type="ChEBI" id="CHEBI:16240"/>
        <dbReference type="ChEBI" id="CHEBI:16520"/>
        <dbReference type="ChEBI" id="CHEBI:17412"/>
        <dbReference type="EC" id="1.8.3.2"/>
    </reaction>
</comment>
<proteinExistence type="predicted"/>
<dbReference type="AlphaFoldDB" id="A0A267DR57"/>
<evidence type="ECO:0000256" key="7">
    <source>
        <dbReference type="RuleBase" id="RU371123"/>
    </source>
</evidence>
<evidence type="ECO:0000256" key="4">
    <source>
        <dbReference type="ARBA" id="ARBA00022827"/>
    </source>
</evidence>
<dbReference type="EMBL" id="NIVC01003492">
    <property type="protein sequence ID" value="PAA51167.1"/>
    <property type="molecule type" value="Genomic_DNA"/>
</dbReference>
<comment type="caution">
    <text evidence="11">The sequence shown here is derived from an EMBL/GenBank/DDBJ whole genome shotgun (WGS) entry which is preliminary data.</text>
</comment>
<dbReference type="InterPro" id="IPR039798">
    <property type="entry name" value="Sulfhydryl_oxidase"/>
</dbReference>
<keyword evidence="5 7" id="KW-0560">Oxidoreductase</keyword>
<evidence type="ECO:0000256" key="1">
    <source>
        <dbReference type="ARBA" id="ARBA00001974"/>
    </source>
</evidence>
<dbReference type="GO" id="GO:0006457">
    <property type="term" value="P:protein folding"/>
    <property type="evidence" value="ECO:0007669"/>
    <property type="project" value="TreeGrafter"/>
</dbReference>
<dbReference type="SUPFAM" id="SSF52833">
    <property type="entry name" value="Thioredoxin-like"/>
    <property type="match status" value="1"/>
</dbReference>
<evidence type="ECO:0000256" key="3">
    <source>
        <dbReference type="ARBA" id="ARBA00022729"/>
    </source>
</evidence>
<dbReference type="InterPro" id="IPR017905">
    <property type="entry name" value="ERV/ALR_sulphydryl_oxidase"/>
</dbReference>
<evidence type="ECO:0000313" key="12">
    <source>
        <dbReference type="Proteomes" id="UP000215902"/>
    </source>
</evidence>
<keyword evidence="2 7" id="KW-0285">Flavoprotein</keyword>
<comment type="cofactor">
    <cofactor evidence="1 7">
        <name>FAD</name>
        <dbReference type="ChEBI" id="CHEBI:57692"/>
    </cofactor>
</comment>
<evidence type="ECO:0000259" key="10">
    <source>
        <dbReference type="PROSITE" id="PS51324"/>
    </source>
</evidence>
<dbReference type="SUPFAM" id="SSF69000">
    <property type="entry name" value="FAD-dependent thiol oxidase"/>
    <property type="match status" value="1"/>
</dbReference>
<evidence type="ECO:0000256" key="2">
    <source>
        <dbReference type="ARBA" id="ARBA00022630"/>
    </source>
</evidence>
<keyword evidence="12" id="KW-1185">Reference proteome</keyword>
<organism evidence="11 12">
    <name type="scientific">Macrostomum lignano</name>
    <dbReference type="NCBI Taxonomy" id="282301"/>
    <lineage>
        <taxon>Eukaryota</taxon>
        <taxon>Metazoa</taxon>
        <taxon>Spiralia</taxon>
        <taxon>Lophotrochozoa</taxon>
        <taxon>Platyhelminthes</taxon>
        <taxon>Rhabditophora</taxon>
        <taxon>Macrostomorpha</taxon>
        <taxon>Macrostomida</taxon>
        <taxon>Macrostomidae</taxon>
        <taxon>Macrostomum</taxon>
    </lineage>
</organism>
<evidence type="ECO:0000256" key="6">
    <source>
        <dbReference type="ARBA" id="ARBA00023157"/>
    </source>
</evidence>
<gene>
    <name evidence="11" type="ORF">BOX15_Mlig008860g2</name>
</gene>
<dbReference type="GO" id="GO:0016971">
    <property type="term" value="F:flavin-dependent sulfhydryl oxidase activity"/>
    <property type="evidence" value="ECO:0007669"/>
    <property type="project" value="InterPro"/>
</dbReference>
<keyword evidence="6" id="KW-1015">Disulfide bond</keyword>
<feature type="chain" id="PRO_5012876517" description="Sulfhydryl oxidase" evidence="9">
    <location>
        <begin position="35"/>
        <end position="494"/>
    </location>
</feature>
<evidence type="ECO:0000256" key="5">
    <source>
        <dbReference type="ARBA" id="ARBA00023002"/>
    </source>
</evidence>
<dbReference type="GO" id="GO:0005615">
    <property type="term" value="C:extracellular space"/>
    <property type="evidence" value="ECO:0007669"/>
    <property type="project" value="TreeGrafter"/>
</dbReference>
<dbReference type="EC" id="1.8.3.2" evidence="7"/>
<sequence length="494" mass="53639">MLSCRRPSGRPFAARFFPLLPVLLLLLLLLLATAAGSVSGGSGVLYTPVDGVTPLDFRQLRAAVYDPGRQRHWLLQVYHASCGHCIAYSGAFKKLASELWPWRYTLRIGVIDVAKQRNARAMRHFGLSGVPSLLYVAPNCSWASGFSAALPRDTSELPERLLDLMEPFVPQLRPLQPGETADCDFILEEPRPGVLSRGLILEALHVRSLRWRASVDSAPAVRLSRVAADGSSAPAGSASDAASLRRLIGLKQPTRPTPTGDTAPSSPKAPRPPTRADLKSALIRALVSDVALAGPGRPRVWRAARDVARLAAPLLPAAGRLAAAMPESLPAALAGEASAAIWQHLLAESGFPEKPPDNWVACAGSRPYFRGYPCGLWQLFHSLTALRLKTGDAVAQPVAPVMRAFIVNCFSCSHCGRNFARELADLPAEPMPARQELLWLWRLHNRVNHRLAGRPSEDPQHPKVQFPPAALCPRCGDSEDAVVEFLTRWYSAAI</sequence>
<feature type="signal peptide" evidence="9">
    <location>
        <begin position="1"/>
        <end position="34"/>
    </location>
</feature>
<keyword evidence="4 7" id="KW-0274">FAD</keyword>
<dbReference type="OrthoDB" id="197879at2759"/>
<evidence type="ECO:0000313" key="11">
    <source>
        <dbReference type="EMBL" id="PAA51167.1"/>
    </source>
</evidence>
<dbReference type="STRING" id="282301.A0A267DR57"/>
<dbReference type="GO" id="GO:0000139">
    <property type="term" value="C:Golgi membrane"/>
    <property type="evidence" value="ECO:0007669"/>
    <property type="project" value="TreeGrafter"/>
</dbReference>
<accession>A0A267DR57</accession>
<feature type="region of interest" description="Disordered" evidence="8">
    <location>
        <begin position="250"/>
        <end position="275"/>
    </location>
</feature>
<evidence type="ECO:0000256" key="9">
    <source>
        <dbReference type="SAM" id="SignalP"/>
    </source>
</evidence>
<dbReference type="Proteomes" id="UP000215902">
    <property type="component" value="Unassembled WGS sequence"/>
</dbReference>
<dbReference type="GO" id="GO:0003756">
    <property type="term" value="F:protein disulfide isomerase activity"/>
    <property type="evidence" value="ECO:0007669"/>
    <property type="project" value="TreeGrafter"/>
</dbReference>
<protein>
    <recommendedName>
        <fullName evidence="7">Sulfhydryl oxidase</fullName>
        <ecNumber evidence="7">1.8.3.2</ecNumber>
    </recommendedName>
</protein>
<reference evidence="11 12" key="1">
    <citation type="submission" date="2017-06" db="EMBL/GenBank/DDBJ databases">
        <title>A platform for efficient transgenesis in Macrostomum lignano, a flatworm model organism for stem cell research.</title>
        <authorList>
            <person name="Berezikov E."/>
        </authorList>
    </citation>
    <scope>NUCLEOTIDE SEQUENCE [LARGE SCALE GENOMIC DNA]</scope>
    <source>
        <strain evidence="11">DV1</strain>
        <tissue evidence="11">Whole organism</tissue>
    </source>
</reference>
<dbReference type="InterPro" id="IPR036774">
    <property type="entry name" value="ERV/ALR_sulphydryl_oxid_sf"/>
</dbReference>
<dbReference type="Pfam" id="PF04777">
    <property type="entry name" value="Evr1_Alr"/>
    <property type="match status" value="1"/>
</dbReference>
<dbReference type="Gene3D" id="3.40.30.10">
    <property type="entry name" value="Glutaredoxin"/>
    <property type="match status" value="1"/>
</dbReference>
<dbReference type="PANTHER" id="PTHR22897">
    <property type="entry name" value="QUIESCIN Q6-RELATED SULFHYDRYL OXIDASE"/>
    <property type="match status" value="1"/>
</dbReference>
<feature type="domain" description="ERV/ALR sulfhydryl oxidase" evidence="10">
    <location>
        <begin position="365"/>
        <end position="465"/>
    </location>
</feature>
<dbReference type="Gene3D" id="1.20.120.310">
    <property type="entry name" value="ERV/ALR sulfhydryl oxidase domain"/>
    <property type="match status" value="1"/>
</dbReference>
<evidence type="ECO:0000256" key="8">
    <source>
        <dbReference type="SAM" id="MobiDB-lite"/>
    </source>
</evidence>
<dbReference type="PANTHER" id="PTHR22897:SF8">
    <property type="entry name" value="SULFHYDRYL OXIDASE"/>
    <property type="match status" value="1"/>
</dbReference>
<dbReference type="InterPro" id="IPR036249">
    <property type="entry name" value="Thioredoxin-like_sf"/>
</dbReference>